<protein>
    <submittedName>
        <fullName evidence="2">Uncharacterized protein</fullName>
    </submittedName>
</protein>
<evidence type="ECO:0000256" key="1">
    <source>
        <dbReference type="SAM" id="Phobius"/>
    </source>
</evidence>
<sequence length="90" mass="10286">MNRKQLDEGEYVASEMEIGKEHSDRNDPIDDDSGNWLGIETTTLNIVGYVAVVAMVAISIVLAVHFLKHNIQTKIVKQQSEYYEFQRSKE</sequence>
<comment type="caution">
    <text evidence="2">The sequence shown here is derived from an EMBL/GenBank/DDBJ whole genome shotgun (WGS) entry which is preliminary data.</text>
</comment>
<dbReference type="AlphaFoldDB" id="A0A5J4VVE4"/>
<keyword evidence="1" id="KW-0472">Membrane</keyword>
<evidence type="ECO:0000313" key="3">
    <source>
        <dbReference type="Proteomes" id="UP000324800"/>
    </source>
</evidence>
<name>A0A5J4VVE4_9EUKA</name>
<dbReference type="EMBL" id="SNRW01004935">
    <property type="protein sequence ID" value="KAA6386166.1"/>
    <property type="molecule type" value="Genomic_DNA"/>
</dbReference>
<feature type="transmembrane region" description="Helical" evidence="1">
    <location>
        <begin position="46"/>
        <end position="67"/>
    </location>
</feature>
<gene>
    <name evidence="2" type="ORF">EZS28_018307</name>
</gene>
<keyword evidence="1" id="KW-0812">Transmembrane</keyword>
<keyword evidence="1" id="KW-1133">Transmembrane helix</keyword>
<dbReference type="Proteomes" id="UP000324800">
    <property type="component" value="Unassembled WGS sequence"/>
</dbReference>
<reference evidence="2 3" key="1">
    <citation type="submission" date="2019-03" db="EMBL/GenBank/DDBJ databases">
        <title>Single cell metagenomics reveals metabolic interactions within the superorganism composed of flagellate Streblomastix strix and complex community of Bacteroidetes bacteria on its surface.</title>
        <authorList>
            <person name="Treitli S.C."/>
            <person name="Kolisko M."/>
            <person name="Husnik F."/>
            <person name="Keeling P."/>
            <person name="Hampl V."/>
        </authorList>
    </citation>
    <scope>NUCLEOTIDE SEQUENCE [LARGE SCALE GENOMIC DNA]</scope>
    <source>
        <strain evidence="2">ST1C</strain>
    </source>
</reference>
<proteinExistence type="predicted"/>
<organism evidence="2 3">
    <name type="scientific">Streblomastix strix</name>
    <dbReference type="NCBI Taxonomy" id="222440"/>
    <lineage>
        <taxon>Eukaryota</taxon>
        <taxon>Metamonada</taxon>
        <taxon>Preaxostyla</taxon>
        <taxon>Oxymonadida</taxon>
        <taxon>Streblomastigidae</taxon>
        <taxon>Streblomastix</taxon>
    </lineage>
</organism>
<accession>A0A5J4VVE4</accession>
<evidence type="ECO:0000313" key="2">
    <source>
        <dbReference type="EMBL" id="KAA6386166.1"/>
    </source>
</evidence>